<keyword evidence="5" id="KW-1133">Transmembrane helix</keyword>
<dbReference type="GO" id="GO:0004650">
    <property type="term" value="F:polygalacturonase activity"/>
    <property type="evidence" value="ECO:0007669"/>
    <property type="project" value="InterPro"/>
</dbReference>
<evidence type="ECO:0000313" key="6">
    <source>
        <dbReference type="EMBL" id="KAG0473330.1"/>
    </source>
</evidence>
<evidence type="ECO:0000256" key="4">
    <source>
        <dbReference type="RuleBase" id="RU361169"/>
    </source>
</evidence>
<evidence type="ECO:0000256" key="2">
    <source>
        <dbReference type="ARBA" id="ARBA00022801"/>
    </source>
</evidence>
<gene>
    <name evidence="6" type="ORF">HPP92_015187</name>
</gene>
<evidence type="ECO:0000256" key="1">
    <source>
        <dbReference type="ARBA" id="ARBA00008834"/>
    </source>
</evidence>
<comment type="caution">
    <text evidence="6">The sequence shown here is derived from an EMBL/GenBank/DDBJ whole genome shotgun (WGS) entry which is preliminary data.</text>
</comment>
<comment type="similarity">
    <text evidence="1 4">Belongs to the glycosyl hydrolase 28 family.</text>
</comment>
<dbReference type="GO" id="GO:0005975">
    <property type="term" value="P:carbohydrate metabolic process"/>
    <property type="evidence" value="ECO:0007669"/>
    <property type="project" value="InterPro"/>
</dbReference>
<dbReference type="AlphaFoldDB" id="A0A835QHE1"/>
<accession>A0A835QHE1</accession>
<dbReference type="OrthoDB" id="1929178at2759"/>
<evidence type="ECO:0000313" key="7">
    <source>
        <dbReference type="Proteomes" id="UP000636800"/>
    </source>
</evidence>
<protein>
    <recommendedName>
        <fullName evidence="8">Polygalacturonase</fullName>
    </recommendedName>
</protein>
<dbReference type="InterPro" id="IPR051801">
    <property type="entry name" value="GH28_Enzymes"/>
</dbReference>
<evidence type="ECO:0000256" key="3">
    <source>
        <dbReference type="ARBA" id="ARBA00023295"/>
    </source>
</evidence>
<sequence>MKMEHRAGNRSEVPWRHGYKAGILPSFPCKLSASSLLLLSLFIAMGKLVRRGEHFLVQPICLLLLLSFFSTTECRPPAIGRGNVNLPAVGQSKYQSTSCRTHSASLSDFGAVSDGKTSNTKAFQDAVAHLSQFSGDGGGLLYIPPGRWLTGPFNLTSCFTLFLHRDAVILASQGCPGGRYSSLIMGSNLTDVVITGDNGTIDGQGDFWWAKFHHKQLKYTRGYLVELMYSDQILISNLFFLNSPSWNIHPVYSSNIVVKGITISAPVHSPNTDGINPDSCSNVRIEDSYIVSGDDCVAIKSGWDEYGIAVGMPSQHIVIRRLTCVSPTSATIALGSEMSGGIRDVRAEDITAINTESGVRIKTAIGRGAFVKDVFVRRMTLDTMKWVFWMTGNYNSHPDGTGRLQGIAQAPFKGICISNVTVGMRKARKQAWFCENVNGVSSAVSPEPCDALKDESVAEISCPFPTDRLPIEDVELTECPFPMA</sequence>
<dbReference type="PANTHER" id="PTHR31339">
    <property type="entry name" value="PECTIN LYASE-RELATED"/>
    <property type="match status" value="1"/>
</dbReference>
<name>A0A835QHE1_VANPL</name>
<keyword evidence="5" id="KW-0812">Transmembrane</keyword>
<keyword evidence="7" id="KW-1185">Reference proteome</keyword>
<dbReference type="SUPFAM" id="SSF51126">
    <property type="entry name" value="Pectin lyase-like"/>
    <property type="match status" value="1"/>
</dbReference>
<feature type="transmembrane region" description="Helical" evidence="5">
    <location>
        <begin position="21"/>
        <end position="43"/>
    </location>
</feature>
<keyword evidence="5" id="KW-0472">Membrane</keyword>
<dbReference type="InterPro" id="IPR012334">
    <property type="entry name" value="Pectin_lyas_fold"/>
</dbReference>
<dbReference type="InterPro" id="IPR006626">
    <property type="entry name" value="PbH1"/>
</dbReference>
<dbReference type="Proteomes" id="UP000636800">
    <property type="component" value="Chromosome 7"/>
</dbReference>
<dbReference type="Pfam" id="PF00295">
    <property type="entry name" value="Glyco_hydro_28"/>
    <property type="match status" value="1"/>
</dbReference>
<organism evidence="6 7">
    <name type="scientific">Vanilla planifolia</name>
    <name type="common">Vanilla</name>
    <dbReference type="NCBI Taxonomy" id="51239"/>
    <lineage>
        <taxon>Eukaryota</taxon>
        <taxon>Viridiplantae</taxon>
        <taxon>Streptophyta</taxon>
        <taxon>Embryophyta</taxon>
        <taxon>Tracheophyta</taxon>
        <taxon>Spermatophyta</taxon>
        <taxon>Magnoliopsida</taxon>
        <taxon>Liliopsida</taxon>
        <taxon>Asparagales</taxon>
        <taxon>Orchidaceae</taxon>
        <taxon>Vanilloideae</taxon>
        <taxon>Vanilleae</taxon>
        <taxon>Vanilla</taxon>
    </lineage>
</organism>
<reference evidence="6 7" key="1">
    <citation type="journal article" date="2020" name="Nat. Food">
        <title>A phased Vanilla planifolia genome enables genetic improvement of flavour and production.</title>
        <authorList>
            <person name="Hasing T."/>
            <person name="Tang H."/>
            <person name="Brym M."/>
            <person name="Khazi F."/>
            <person name="Huang T."/>
            <person name="Chambers A.H."/>
        </authorList>
    </citation>
    <scope>NUCLEOTIDE SEQUENCE [LARGE SCALE GENOMIC DNA]</scope>
    <source>
        <tissue evidence="6">Leaf</tissue>
    </source>
</reference>
<proteinExistence type="inferred from homology"/>
<dbReference type="InterPro" id="IPR000743">
    <property type="entry name" value="Glyco_hydro_28"/>
</dbReference>
<dbReference type="SMART" id="SM00710">
    <property type="entry name" value="PbH1"/>
    <property type="match status" value="4"/>
</dbReference>
<dbReference type="Gene3D" id="2.160.20.10">
    <property type="entry name" value="Single-stranded right-handed beta-helix, Pectin lyase-like"/>
    <property type="match status" value="1"/>
</dbReference>
<dbReference type="EMBL" id="JADCNL010000007">
    <property type="protein sequence ID" value="KAG0473330.1"/>
    <property type="molecule type" value="Genomic_DNA"/>
</dbReference>
<evidence type="ECO:0008006" key="8">
    <source>
        <dbReference type="Google" id="ProtNLM"/>
    </source>
</evidence>
<dbReference type="InterPro" id="IPR011050">
    <property type="entry name" value="Pectin_lyase_fold/virulence"/>
</dbReference>
<keyword evidence="3 4" id="KW-0326">Glycosidase</keyword>
<evidence type="ECO:0000256" key="5">
    <source>
        <dbReference type="SAM" id="Phobius"/>
    </source>
</evidence>
<keyword evidence="2 4" id="KW-0378">Hydrolase</keyword>
<dbReference type="PANTHER" id="PTHR31339:SF66">
    <property type="entry name" value="OS06G0106800 PROTEIN"/>
    <property type="match status" value="1"/>
</dbReference>